<protein>
    <submittedName>
        <fullName evidence="1">Uncharacterized protein</fullName>
    </submittedName>
</protein>
<dbReference type="EMBL" id="CADCTX010000831">
    <property type="protein sequence ID" value="CAA9353605.1"/>
    <property type="molecule type" value="Genomic_DNA"/>
</dbReference>
<dbReference type="AlphaFoldDB" id="A0A6J4MAJ4"/>
<gene>
    <name evidence="1" type="ORF">AVDCRST_MAG40-3029</name>
</gene>
<name>A0A6J4MAJ4_9BACT</name>
<evidence type="ECO:0000313" key="1">
    <source>
        <dbReference type="EMBL" id="CAA9353605.1"/>
    </source>
</evidence>
<reference evidence="1" key="1">
    <citation type="submission" date="2020-02" db="EMBL/GenBank/DDBJ databases">
        <authorList>
            <person name="Meier V. D."/>
        </authorList>
    </citation>
    <scope>NUCLEOTIDE SEQUENCE</scope>
    <source>
        <strain evidence="1">AVDCRST_MAG40</strain>
    </source>
</reference>
<accession>A0A6J4MAJ4</accession>
<sequence length="94" mass="10529">MKLRDFRSPDGTAWRVAVQSPSSSNAMVVFHHPAGGTRRLDRYAWYNTLAPEARNVTARLKPEEVLEALTPRELALLYRRSMPISTPVPVPEAG</sequence>
<organism evidence="1">
    <name type="scientific">uncultured Gemmatimonadaceae bacterium</name>
    <dbReference type="NCBI Taxonomy" id="246130"/>
    <lineage>
        <taxon>Bacteria</taxon>
        <taxon>Pseudomonadati</taxon>
        <taxon>Gemmatimonadota</taxon>
        <taxon>Gemmatimonadia</taxon>
        <taxon>Gemmatimonadales</taxon>
        <taxon>Gemmatimonadaceae</taxon>
        <taxon>environmental samples</taxon>
    </lineage>
</organism>
<proteinExistence type="predicted"/>